<dbReference type="InterPro" id="IPR011701">
    <property type="entry name" value="MFS"/>
</dbReference>
<feature type="transmembrane region" description="Helical" evidence="7">
    <location>
        <begin position="377"/>
        <end position="398"/>
    </location>
</feature>
<keyword evidence="6 7" id="KW-0472">Membrane</keyword>
<dbReference type="EMBL" id="SJOP01000038">
    <property type="protein sequence ID" value="TCB96413.1"/>
    <property type="molecule type" value="Genomic_DNA"/>
</dbReference>
<evidence type="ECO:0000256" key="3">
    <source>
        <dbReference type="ARBA" id="ARBA00022475"/>
    </source>
</evidence>
<sequence length="456" mass="49550">MSQKTSVTSTGTSASIPLKDSEMTQKTFNKIALRLLPFLVLCYFAAFLDRVNVGFAALTMREDIGLSATAFGLGSGIFFISYFIFEVPSNLMLARVGARRWIARIMITWGLLSACTAFVWDAKSFLALRFLLGAAEAGFYPGILYYLTQWFPNKRRAQIVGFLLLSNPLATIIGGPVSGLILSGGAHSGLEGWQWLFILEAIPAVILGVIVLLRLPEKVEDVSWLTQQEKKTARKVLDEDFSVRQHKSSVEVSRIFFHPLVLSLALIFLGISMTNATVNFWLPQLIKSAGFSFIATGFLSVIPYVAAVIALLWWGKRSDRKNERVFHIVVPLVLAIAGIAITAFSKGALLNIVGLTMASAGLFAVLPVFWTLPPLFMVGPAAAGGIAVINSIGNLGGFFGPTAMGYVKDLTGDFGQGLLVNVLMLSISLITMLLFASQTGLRNRIITDKNAITKNN</sequence>
<dbReference type="AlphaFoldDB" id="A0A4R0GJC8"/>
<dbReference type="GO" id="GO:0022857">
    <property type="term" value="F:transmembrane transporter activity"/>
    <property type="evidence" value="ECO:0007669"/>
    <property type="project" value="InterPro"/>
</dbReference>
<dbReference type="Pfam" id="PF07690">
    <property type="entry name" value="MFS_1"/>
    <property type="match status" value="1"/>
</dbReference>
<organism evidence="9 10">
    <name type="scientific">Kosakonia quasisacchari</name>
    <dbReference type="NCBI Taxonomy" id="2529380"/>
    <lineage>
        <taxon>Bacteria</taxon>
        <taxon>Pseudomonadati</taxon>
        <taxon>Pseudomonadota</taxon>
        <taxon>Gammaproteobacteria</taxon>
        <taxon>Enterobacterales</taxon>
        <taxon>Enterobacteriaceae</taxon>
        <taxon>Kosakonia</taxon>
    </lineage>
</organism>
<comment type="caution">
    <text evidence="9">The sequence shown here is derived from an EMBL/GenBank/DDBJ whole genome shotgun (WGS) entry which is preliminary data.</text>
</comment>
<dbReference type="InterPro" id="IPR020846">
    <property type="entry name" value="MFS_dom"/>
</dbReference>
<feature type="transmembrane region" description="Helical" evidence="7">
    <location>
        <begin position="350"/>
        <end position="370"/>
    </location>
</feature>
<evidence type="ECO:0000256" key="2">
    <source>
        <dbReference type="ARBA" id="ARBA00022448"/>
    </source>
</evidence>
<dbReference type="Proteomes" id="UP000291793">
    <property type="component" value="Unassembled WGS sequence"/>
</dbReference>
<evidence type="ECO:0000256" key="4">
    <source>
        <dbReference type="ARBA" id="ARBA00022692"/>
    </source>
</evidence>
<dbReference type="PROSITE" id="PS50850">
    <property type="entry name" value="MFS"/>
    <property type="match status" value="1"/>
</dbReference>
<dbReference type="PANTHER" id="PTHR43791">
    <property type="entry name" value="PERMEASE-RELATED"/>
    <property type="match status" value="1"/>
</dbReference>
<feature type="transmembrane region" description="Helical" evidence="7">
    <location>
        <begin position="68"/>
        <end position="89"/>
    </location>
</feature>
<evidence type="ECO:0000256" key="6">
    <source>
        <dbReference type="ARBA" id="ARBA00023136"/>
    </source>
</evidence>
<dbReference type="GO" id="GO:0005886">
    <property type="term" value="C:plasma membrane"/>
    <property type="evidence" value="ECO:0007669"/>
    <property type="project" value="TreeGrafter"/>
</dbReference>
<evidence type="ECO:0000313" key="9">
    <source>
        <dbReference type="EMBL" id="TCB96413.1"/>
    </source>
</evidence>
<feature type="transmembrane region" description="Helical" evidence="7">
    <location>
        <begin position="101"/>
        <end position="120"/>
    </location>
</feature>
<dbReference type="OrthoDB" id="9773957at2"/>
<evidence type="ECO:0000256" key="1">
    <source>
        <dbReference type="ARBA" id="ARBA00004141"/>
    </source>
</evidence>
<evidence type="ECO:0000259" key="8">
    <source>
        <dbReference type="PROSITE" id="PS50850"/>
    </source>
</evidence>
<feature type="transmembrane region" description="Helical" evidence="7">
    <location>
        <begin position="418"/>
        <end position="436"/>
    </location>
</feature>
<evidence type="ECO:0000313" key="10">
    <source>
        <dbReference type="Proteomes" id="UP000291793"/>
    </source>
</evidence>
<evidence type="ECO:0000256" key="7">
    <source>
        <dbReference type="SAM" id="Phobius"/>
    </source>
</evidence>
<evidence type="ECO:0000256" key="5">
    <source>
        <dbReference type="ARBA" id="ARBA00022989"/>
    </source>
</evidence>
<feature type="transmembrane region" description="Helical" evidence="7">
    <location>
        <begin position="126"/>
        <end position="147"/>
    </location>
</feature>
<name>A0A4R0GJC8_9ENTR</name>
<dbReference type="PANTHER" id="PTHR43791:SF36">
    <property type="entry name" value="TRANSPORTER, PUTATIVE (AFU_ORTHOLOGUE AFUA_6G08340)-RELATED"/>
    <property type="match status" value="1"/>
</dbReference>
<dbReference type="FunFam" id="1.20.1250.20:FF:000018">
    <property type="entry name" value="MFS transporter permease"/>
    <property type="match status" value="1"/>
</dbReference>
<dbReference type="InterPro" id="IPR036259">
    <property type="entry name" value="MFS_trans_sf"/>
</dbReference>
<dbReference type="RefSeq" id="WP_131413738.1">
    <property type="nucleotide sequence ID" value="NZ_SJOP01000038.1"/>
</dbReference>
<keyword evidence="2" id="KW-0813">Transport</keyword>
<feature type="transmembrane region" description="Helical" evidence="7">
    <location>
        <begin position="293"/>
        <end position="313"/>
    </location>
</feature>
<proteinExistence type="predicted"/>
<dbReference type="CDD" id="cd17319">
    <property type="entry name" value="MFS_ExuT_GudP_like"/>
    <property type="match status" value="1"/>
</dbReference>
<feature type="transmembrane region" description="Helical" evidence="7">
    <location>
        <begin position="193"/>
        <end position="213"/>
    </location>
</feature>
<feature type="transmembrane region" description="Helical" evidence="7">
    <location>
        <begin position="255"/>
        <end position="273"/>
    </location>
</feature>
<dbReference type="Gene3D" id="1.20.1250.20">
    <property type="entry name" value="MFS general substrate transporter like domains"/>
    <property type="match status" value="2"/>
</dbReference>
<feature type="domain" description="Major facilitator superfamily (MFS) profile" evidence="8">
    <location>
        <begin position="35"/>
        <end position="440"/>
    </location>
</feature>
<accession>A0A4R0GJC8</accession>
<feature type="transmembrane region" description="Helical" evidence="7">
    <location>
        <begin position="325"/>
        <end position="344"/>
    </location>
</feature>
<reference evidence="9 10" key="1">
    <citation type="submission" date="2019-02" db="EMBL/GenBank/DDBJ databases">
        <title>The draft genome of Kosakonia quasisacchari strain WCHKQ120001.</title>
        <authorList>
            <person name="Wang C."/>
            <person name="Feng Y."/>
            <person name="Zong Z."/>
        </authorList>
    </citation>
    <scope>NUCLEOTIDE SEQUENCE [LARGE SCALE GENOMIC DNA]</scope>
    <source>
        <strain evidence="9 10">WCHKQ120001</strain>
    </source>
</reference>
<keyword evidence="5 7" id="KW-1133">Transmembrane helix</keyword>
<protein>
    <submittedName>
        <fullName evidence="9">MFS transporter</fullName>
    </submittedName>
</protein>
<keyword evidence="4 7" id="KW-0812">Transmembrane</keyword>
<comment type="subcellular location">
    <subcellularLocation>
        <location evidence="1">Membrane</location>
        <topology evidence="1">Multi-pass membrane protein</topology>
    </subcellularLocation>
</comment>
<feature type="transmembrane region" description="Helical" evidence="7">
    <location>
        <begin position="31"/>
        <end position="48"/>
    </location>
</feature>
<gene>
    <name evidence="9" type="ORF">E0L21_23985</name>
</gene>
<keyword evidence="3" id="KW-1003">Cell membrane</keyword>
<dbReference type="SUPFAM" id="SSF103473">
    <property type="entry name" value="MFS general substrate transporter"/>
    <property type="match status" value="1"/>
</dbReference>
<keyword evidence="10" id="KW-1185">Reference proteome</keyword>
<feature type="transmembrane region" description="Helical" evidence="7">
    <location>
        <begin position="159"/>
        <end position="181"/>
    </location>
</feature>